<proteinExistence type="inferred from homology"/>
<accession>A0A2I7L4N1</accession>
<geneLocation type="plasmid" evidence="5">
    <name>pp88_a</name>
</geneLocation>
<dbReference type="InterPro" id="IPR023368">
    <property type="entry name" value="UPF0066_cons_site"/>
</dbReference>
<reference evidence="4 5" key="1">
    <citation type="journal article" date="2017" name="Front. Microbiol.">
        <title>Phaeobacter piscinae sp. nov., a species of the Roseobacter group and potential aquaculture probiont.</title>
        <authorList>
            <person name="Sonnenschein E.C."/>
            <person name="Phippen C.B.W."/>
            <person name="Nielsen K.F."/>
            <person name="Mateiu R.V."/>
            <person name="Melchiorsen J."/>
            <person name="Gram L."/>
            <person name="Overmann J."/>
            <person name="Freese H.M."/>
        </authorList>
    </citation>
    <scope>NUCLEOTIDE SEQUENCE [LARGE SCALE GENOMIC DNA]</scope>
    <source>
        <strain evidence="4 5">P88</strain>
        <plasmid evidence="5">pp88_a</plasmid>
    </source>
</reference>
<dbReference type="InterPro" id="IPR036414">
    <property type="entry name" value="YaeB_N_sf"/>
</dbReference>
<dbReference type="EMBL" id="CP010726">
    <property type="protein sequence ID" value="AUR01148.1"/>
    <property type="molecule type" value="Genomic_DNA"/>
</dbReference>
<dbReference type="InterPro" id="IPR040372">
    <property type="entry name" value="YaeB-like"/>
</dbReference>
<dbReference type="InterPro" id="IPR023370">
    <property type="entry name" value="TrmO-like_N"/>
</dbReference>
<evidence type="ECO:0000256" key="1">
    <source>
        <dbReference type="ARBA" id="ARBA00022691"/>
    </source>
</evidence>
<evidence type="ECO:0000259" key="3">
    <source>
        <dbReference type="PROSITE" id="PS51668"/>
    </source>
</evidence>
<sequence>MTDAMQLLKVPTEAFEIKPIGVVRTGFEEVRDCPMSGRRNPATSRIELAPEYHGALQNIELASHLWVLYWLHKSDRTARIRQARGSQVARGVFASRAPNRPNPIGLSAVQLLNHSDGVLTISGLDCIDGTPVVDLKPVVPQEDARPEATIGW</sequence>
<keyword evidence="4" id="KW-0614">Plasmid</keyword>
<dbReference type="PANTHER" id="PTHR12818">
    <property type="entry name" value="TRNA (ADENINE(37)-N6)-METHYLTRANSFERASE"/>
    <property type="match status" value="1"/>
</dbReference>
<dbReference type="PANTHER" id="PTHR12818:SF0">
    <property type="entry name" value="TRNA (ADENINE(37)-N6)-METHYLTRANSFERASE"/>
    <property type="match status" value="1"/>
</dbReference>
<dbReference type="InterPro" id="IPR036413">
    <property type="entry name" value="YaeB-like_sf"/>
</dbReference>
<dbReference type="PROSITE" id="PS01318">
    <property type="entry name" value="TSAA_1"/>
    <property type="match status" value="1"/>
</dbReference>
<dbReference type="AlphaFoldDB" id="A0A2I7L4N1"/>
<keyword evidence="4" id="KW-0808">Transferase</keyword>
<comment type="similarity">
    <text evidence="2">Belongs to the tRNA methyltransferase O family.</text>
</comment>
<dbReference type="Proteomes" id="UP000236447">
    <property type="component" value="Plasmid pP88_a"/>
</dbReference>
<dbReference type="Gene3D" id="2.40.30.70">
    <property type="entry name" value="YaeB-like"/>
    <property type="match status" value="1"/>
</dbReference>
<dbReference type="SUPFAM" id="SSF118196">
    <property type="entry name" value="YaeB-like"/>
    <property type="match status" value="1"/>
</dbReference>
<evidence type="ECO:0000313" key="4">
    <source>
        <dbReference type="EMBL" id="AUR01148.1"/>
    </source>
</evidence>
<dbReference type="Pfam" id="PF01980">
    <property type="entry name" value="TrmO_N"/>
    <property type="match status" value="1"/>
</dbReference>
<keyword evidence="1" id="KW-0949">S-adenosyl-L-methionine</keyword>
<evidence type="ECO:0000256" key="2">
    <source>
        <dbReference type="ARBA" id="ARBA00033753"/>
    </source>
</evidence>
<dbReference type="GO" id="GO:0008168">
    <property type="term" value="F:methyltransferase activity"/>
    <property type="evidence" value="ECO:0007669"/>
    <property type="project" value="UniProtKB-KW"/>
</dbReference>
<evidence type="ECO:0000313" key="5">
    <source>
        <dbReference type="Proteomes" id="UP000236447"/>
    </source>
</evidence>
<reference evidence="4 5" key="2">
    <citation type="journal article" date="2017" name="Genome Biol. Evol.">
        <title>Trajectories and Drivers of Genome Evolution in Surface-Associated Marine Phaeobacter.</title>
        <authorList>
            <person name="Freese H.M."/>
            <person name="Sikorski J."/>
            <person name="Bunk B."/>
            <person name="Scheuner C."/>
            <person name="Meier-Kolthoff J.P."/>
            <person name="Sproer C."/>
            <person name="Gram L."/>
            <person name="Overmann J."/>
        </authorList>
    </citation>
    <scope>NUCLEOTIDE SEQUENCE [LARGE SCALE GENOMIC DNA]</scope>
    <source>
        <strain evidence="4 5">P88</strain>
        <plasmid evidence="5">pp88_a</plasmid>
    </source>
</reference>
<feature type="domain" description="TsaA-like" evidence="3">
    <location>
        <begin position="17"/>
        <end position="147"/>
    </location>
</feature>
<dbReference type="PROSITE" id="PS51668">
    <property type="entry name" value="TSAA_2"/>
    <property type="match status" value="1"/>
</dbReference>
<protein>
    <submittedName>
        <fullName evidence="4">Putative methyltransferase, YaeB family</fullName>
    </submittedName>
</protein>
<dbReference type="NCBIfam" id="TIGR00104">
    <property type="entry name" value="tRNA_TsaA"/>
    <property type="match status" value="1"/>
</dbReference>
<keyword evidence="4" id="KW-0489">Methyltransferase</keyword>
<dbReference type="GO" id="GO:0032259">
    <property type="term" value="P:methylation"/>
    <property type="evidence" value="ECO:0007669"/>
    <property type="project" value="UniProtKB-KW"/>
</dbReference>
<organism evidence="4 5">
    <name type="scientific">Phaeobacter inhibens</name>
    <dbReference type="NCBI Taxonomy" id="221822"/>
    <lineage>
        <taxon>Bacteria</taxon>
        <taxon>Pseudomonadati</taxon>
        <taxon>Pseudomonadota</taxon>
        <taxon>Alphaproteobacteria</taxon>
        <taxon>Rhodobacterales</taxon>
        <taxon>Roseobacteraceae</taxon>
        <taxon>Phaeobacter</taxon>
    </lineage>
</organism>
<gene>
    <name evidence="4" type="ORF">PhaeoP88_03835</name>
</gene>
<dbReference type="CDD" id="cd09281">
    <property type="entry name" value="UPF0066"/>
    <property type="match status" value="1"/>
</dbReference>
<name>A0A2I7L4N1_9RHOB</name>